<feature type="domain" description="Reverse transcriptase zinc-binding" evidence="1">
    <location>
        <begin position="35"/>
        <end position="99"/>
    </location>
</feature>
<comment type="caution">
    <text evidence="2">The sequence shown here is derived from an EMBL/GenBank/DDBJ whole genome shotgun (WGS) entry which is preliminary data.</text>
</comment>
<evidence type="ECO:0000313" key="3">
    <source>
        <dbReference type="Proteomes" id="UP001229421"/>
    </source>
</evidence>
<organism evidence="2 3">
    <name type="scientific">Tagetes erecta</name>
    <name type="common">African marigold</name>
    <dbReference type="NCBI Taxonomy" id="13708"/>
    <lineage>
        <taxon>Eukaryota</taxon>
        <taxon>Viridiplantae</taxon>
        <taxon>Streptophyta</taxon>
        <taxon>Embryophyta</taxon>
        <taxon>Tracheophyta</taxon>
        <taxon>Spermatophyta</taxon>
        <taxon>Magnoliopsida</taxon>
        <taxon>eudicotyledons</taxon>
        <taxon>Gunneridae</taxon>
        <taxon>Pentapetalae</taxon>
        <taxon>asterids</taxon>
        <taxon>campanulids</taxon>
        <taxon>Asterales</taxon>
        <taxon>Asteraceae</taxon>
        <taxon>Asteroideae</taxon>
        <taxon>Heliantheae alliance</taxon>
        <taxon>Tageteae</taxon>
        <taxon>Tagetes</taxon>
    </lineage>
</organism>
<dbReference type="Proteomes" id="UP001229421">
    <property type="component" value="Unassembled WGS sequence"/>
</dbReference>
<keyword evidence="3" id="KW-1185">Reference proteome</keyword>
<proteinExistence type="predicted"/>
<dbReference type="AlphaFoldDB" id="A0AAD8LQA0"/>
<dbReference type="EMBL" id="JAUHHV010000001">
    <property type="protein sequence ID" value="KAK1441535.1"/>
    <property type="molecule type" value="Genomic_DNA"/>
</dbReference>
<name>A0AAD8LQA0_TARER</name>
<dbReference type="Pfam" id="PF13966">
    <property type="entry name" value="zf-RVT"/>
    <property type="match status" value="1"/>
</dbReference>
<evidence type="ECO:0000313" key="2">
    <source>
        <dbReference type="EMBL" id="KAK1441535.1"/>
    </source>
</evidence>
<evidence type="ECO:0000259" key="1">
    <source>
        <dbReference type="Pfam" id="PF13966"/>
    </source>
</evidence>
<gene>
    <name evidence="2" type="ORF">QVD17_07513</name>
</gene>
<dbReference type="InterPro" id="IPR026960">
    <property type="entry name" value="RVT-Znf"/>
</dbReference>
<sequence length="124" mass="14414">MEASPNSWVNDPTFFNTKEARAIIISLILPAYGPNFVWSPWVSAKVNVFRWRSLIDRIPCKLGLAKRNIISIPYCQSCVFMEENSNHILITCQIAKRIWSDEKKLLPFKKNLKIHVSTYTQYPI</sequence>
<accession>A0AAD8LQA0</accession>
<reference evidence="2" key="1">
    <citation type="journal article" date="2023" name="bioRxiv">
        <title>Improved chromosome-level genome assembly for marigold (Tagetes erecta).</title>
        <authorList>
            <person name="Jiang F."/>
            <person name="Yuan L."/>
            <person name="Wang S."/>
            <person name="Wang H."/>
            <person name="Xu D."/>
            <person name="Wang A."/>
            <person name="Fan W."/>
        </authorList>
    </citation>
    <scope>NUCLEOTIDE SEQUENCE</scope>
    <source>
        <strain evidence="2">WSJ</strain>
        <tissue evidence="2">Leaf</tissue>
    </source>
</reference>
<protein>
    <recommendedName>
        <fullName evidence="1">Reverse transcriptase zinc-binding domain-containing protein</fullName>
    </recommendedName>
</protein>